<keyword evidence="12" id="KW-1185">Reference proteome</keyword>
<evidence type="ECO:0000256" key="8">
    <source>
        <dbReference type="ARBA" id="ARBA00023136"/>
    </source>
</evidence>
<organism evidence="11 12">
    <name type="scientific">Paucihalobacter ruber</name>
    <dbReference type="NCBI Taxonomy" id="2567861"/>
    <lineage>
        <taxon>Bacteria</taxon>
        <taxon>Pseudomonadati</taxon>
        <taxon>Bacteroidota</taxon>
        <taxon>Flavobacteriia</taxon>
        <taxon>Flavobacteriales</taxon>
        <taxon>Flavobacteriaceae</taxon>
        <taxon>Paucihalobacter</taxon>
    </lineage>
</organism>
<comment type="caution">
    <text evidence="11">The sequence shown here is derived from an EMBL/GenBank/DDBJ whole genome shotgun (WGS) entry which is preliminary data.</text>
</comment>
<keyword evidence="6 9" id="KW-0812">Transmembrane</keyword>
<proteinExistence type="inferred from homology"/>
<dbReference type="OrthoDB" id="9786910at2"/>
<evidence type="ECO:0000256" key="7">
    <source>
        <dbReference type="ARBA" id="ARBA00022989"/>
    </source>
</evidence>
<dbReference type="InterPro" id="IPR013525">
    <property type="entry name" value="ABC2_TM"/>
</dbReference>
<dbReference type="EMBL" id="VHIQ01000001">
    <property type="protein sequence ID" value="TPV35760.1"/>
    <property type="molecule type" value="Genomic_DNA"/>
</dbReference>
<feature type="transmembrane region" description="Helical" evidence="9">
    <location>
        <begin position="251"/>
        <end position="273"/>
    </location>
</feature>
<dbReference type="PANTHER" id="PTHR30413">
    <property type="entry name" value="INNER MEMBRANE TRANSPORT PERMEASE"/>
    <property type="match status" value="1"/>
</dbReference>
<evidence type="ECO:0000259" key="10">
    <source>
        <dbReference type="PROSITE" id="PS51012"/>
    </source>
</evidence>
<comment type="subcellular location">
    <subcellularLocation>
        <location evidence="1">Cell inner membrane</location>
        <topology evidence="1">Multi-pass membrane protein</topology>
    </subcellularLocation>
    <subcellularLocation>
        <location evidence="9">Cell membrane</location>
        <topology evidence="9">Multi-pass membrane protein</topology>
    </subcellularLocation>
</comment>
<evidence type="ECO:0000256" key="6">
    <source>
        <dbReference type="ARBA" id="ARBA00022692"/>
    </source>
</evidence>
<dbReference type="PANTHER" id="PTHR30413:SF8">
    <property type="entry name" value="TRANSPORT PERMEASE PROTEIN"/>
    <property type="match status" value="1"/>
</dbReference>
<evidence type="ECO:0000313" key="11">
    <source>
        <dbReference type="EMBL" id="TPV35760.1"/>
    </source>
</evidence>
<feature type="transmembrane region" description="Helical" evidence="9">
    <location>
        <begin position="164"/>
        <end position="188"/>
    </location>
</feature>
<reference evidence="11 12" key="1">
    <citation type="submission" date="2019-06" db="EMBL/GenBank/DDBJ databases">
        <title>Flavobacteriaceae Paucihalobacterium erythroidium CWB-1, complete genome.</title>
        <authorList>
            <person name="Wu S."/>
        </authorList>
    </citation>
    <scope>NUCLEOTIDE SEQUENCE [LARGE SCALE GENOMIC DNA]</scope>
    <source>
        <strain evidence="11 12">CWB-1</strain>
    </source>
</reference>
<dbReference type="InterPro" id="IPR047817">
    <property type="entry name" value="ABC2_TM_bact-type"/>
</dbReference>
<evidence type="ECO:0000256" key="5">
    <source>
        <dbReference type="ARBA" id="ARBA00022519"/>
    </source>
</evidence>
<dbReference type="RefSeq" id="WP_140988769.1">
    <property type="nucleotide sequence ID" value="NZ_VHIQ01000001.1"/>
</dbReference>
<dbReference type="GO" id="GO:0140359">
    <property type="term" value="F:ABC-type transporter activity"/>
    <property type="evidence" value="ECO:0007669"/>
    <property type="project" value="InterPro"/>
</dbReference>
<evidence type="ECO:0000256" key="1">
    <source>
        <dbReference type="ARBA" id="ARBA00004429"/>
    </source>
</evidence>
<accession>A0A506PU56</accession>
<dbReference type="Proteomes" id="UP000317332">
    <property type="component" value="Unassembled WGS sequence"/>
</dbReference>
<gene>
    <name evidence="11" type="ORF">FJ651_02260</name>
</gene>
<protein>
    <recommendedName>
        <fullName evidence="9">Transport permease protein</fullName>
    </recommendedName>
</protein>
<feature type="transmembrane region" description="Helical" evidence="9">
    <location>
        <begin position="90"/>
        <end position="110"/>
    </location>
</feature>
<dbReference type="PROSITE" id="PS51012">
    <property type="entry name" value="ABC_TM2"/>
    <property type="match status" value="1"/>
</dbReference>
<feature type="domain" description="ABC transmembrane type-2" evidence="10">
    <location>
        <begin position="56"/>
        <end position="276"/>
    </location>
</feature>
<feature type="transmembrane region" description="Helical" evidence="9">
    <location>
        <begin position="200"/>
        <end position="218"/>
    </location>
</feature>
<feature type="transmembrane region" description="Helical" evidence="9">
    <location>
        <begin position="54"/>
        <end position="75"/>
    </location>
</feature>
<keyword evidence="3 9" id="KW-0813">Transport</keyword>
<dbReference type="GO" id="GO:0005886">
    <property type="term" value="C:plasma membrane"/>
    <property type="evidence" value="ECO:0007669"/>
    <property type="project" value="UniProtKB-SubCell"/>
</dbReference>
<evidence type="ECO:0000313" key="12">
    <source>
        <dbReference type="Proteomes" id="UP000317332"/>
    </source>
</evidence>
<comment type="similarity">
    <text evidence="2 9">Belongs to the ABC-2 integral membrane protein family.</text>
</comment>
<keyword evidence="5" id="KW-0997">Cell inner membrane</keyword>
<sequence length="286" mass="31737">MTSQQSPLPVKIYKRQNKARVFSLLKETLQDLWGSHFLAWQFAKRDISSQYRQSYLGIIWLFLTPLASAAIWIFLNSSGTLAIADTGMPYPVYVFSGTLIWSMLLEAINSPTVSTNAARSILSKINFPKEALILSGIYKLLFNSSVKVVLLVVFIFVFGVGFHWSLLLFPLVLCCAILVGTAFGLLLTPIGLLYTDVSRLITMALSLVMYLTPVMYGIPDSGIMKTIMTYNPFTPLVTTLRDVTVGQDVQFLSYFIGLTGAGIVLLLISLVIYRISIPVIVERLSA</sequence>
<dbReference type="Pfam" id="PF01061">
    <property type="entry name" value="ABC2_membrane"/>
    <property type="match status" value="1"/>
</dbReference>
<evidence type="ECO:0000256" key="2">
    <source>
        <dbReference type="ARBA" id="ARBA00007783"/>
    </source>
</evidence>
<evidence type="ECO:0000256" key="4">
    <source>
        <dbReference type="ARBA" id="ARBA00022475"/>
    </source>
</evidence>
<keyword evidence="4 9" id="KW-1003">Cell membrane</keyword>
<evidence type="ECO:0000256" key="9">
    <source>
        <dbReference type="RuleBase" id="RU361157"/>
    </source>
</evidence>
<name>A0A506PU56_9FLAO</name>
<evidence type="ECO:0000256" key="3">
    <source>
        <dbReference type="ARBA" id="ARBA00022448"/>
    </source>
</evidence>
<keyword evidence="7 9" id="KW-1133">Transmembrane helix</keyword>
<dbReference type="GO" id="GO:0015920">
    <property type="term" value="P:lipopolysaccharide transport"/>
    <property type="evidence" value="ECO:0007669"/>
    <property type="project" value="TreeGrafter"/>
</dbReference>
<dbReference type="AlphaFoldDB" id="A0A506PU56"/>
<feature type="transmembrane region" description="Helical" evidence="9">
    <location>
        <begin position="131"/>
        <end position="158"/>
    </location>
</feature>
<keyword evidence="8 9" id="KW-0472">Membrane</keyword>